<dbReference type="SUPFAM" id="SSF50729">
    <property type="entry name" value="PH domain-like"/>
    <property type="match status" value="1"/>
</dbReference>
<dbReference type="OrthoDB" id="2190266at2759"/>
<dbReference type="AlphaFoldDB" id="A0A059F1V3"/>
<reference evidence="3 4" key="2">
    <citation type="submission" date="2014-03" db="EMBL/GenBank/DDBJ databases">
        <title>The Genome Sequence of Anncaliia algerae insect isolate PRA339.</title>
        <authorList>
            <consortium name="The Broad Institute Genome Sequencing Platform"/>
            <consortium name="The Broad Institute Genome Sequencing Center for Infectious Disease"/>
            <person name="Cuomo C."/>
            <person name="Becnel J."/>
            <person name="Sanscrainte N."/>
            <person name="Walker B."/>
            <person name="Young S.K."/>
            <person name="Zeng Q."/>
            <person name="Gargeya S."/>
            <person name="Fitzgerald M."/>
            <person name="Haas B."/>
            <person name="Abouelleil A."/>
            <person name="Alvarado L."/>
            <person name="Arachchi H.M."/>
            <person name="Berlin A.M."/>
            <person name="Chapman S.B."/>
            <person name="Dewar J."/>
            <person name="Goldberg J."/>
            <person name="Griggs A."/>
            <person name="Gujja S."/>
            <person name="Hansen M."/>
            <person name="Howarth C."/>
            <person name="Imamovic A."/>
            <person name="Larimer J."/>
            <person name="McCowan C."/>
            <person name="Murphy C."/>
            <person name="Neiman D."/>
            <person name="Pearson M."/>
            <person name="Priest M."/>
            <person name="Roberts A."/>
            <person name="Saif S."/>
            <person name="Shea T."/>
            <person name="Sisk P."/>
            <person name="Sykes S."/>
            <person name="Wortman J."/>
            <person name="Nusbaum C."/>
            <person name="Birren B."/>
        </authorList>
    </citation>
    <scope>NUCLEOTIDE SEQUENCE [LARGE SCALE GENOMIC DNA]</scope>
    <source>
        <strain evidence="3 4">PRA339</strain>
    </source>
</reference>
<reference evidence="4" key="1">
    <citation type="submission" date="2013-02" db="EMBL/GenBank/DDBJ databases">
        <authorList>
            <consortium name="The Broad Institute Genome Sequencing Platform"/>
            <person name="Cuomo C."/>
            <person name="Becnel J."/>
            <person name="Sanscrainte N."/>
            <person name="Walker B."/>
            <person name="Young S.K."/>
            <person name="Zeng Q."/>
            <person name="Gargeya S."/>
            <person name="Fitzgerald M."/>
            <person name="Haas B."/>
            <person name="Abouelleil A."/>
            <person name="Alvarado L."/>
            <person name="Arachchi H.M."/>
            <person name="Berlin A.M."/>
            <person name="Chapman S.B."/>
            <person name="Dewar J."/>
            <person name="Goldberg J."/>
            <person name="Griggs A."/>
            <person name="Gujja S."/>
            <person name="Hansen M."/>
            <person name="Howarth C."/>
            <person name="Imamovic A."/>
            <person name="Larimer J."/>
            <person name="McCowan C."/>
            <person name="Murphy C."/>
            <person name="Neiman D."/>
            <person name="Pearson M."/>
            <person name="Priest M."/>
            <person name="Roberts A."/>
            <person name="Saif S."/>
            <person name="Shea T."/>
            <person name="Sisk P."/>
            <person name="Sykes S."/>
            <person name="Wortman J."/>
            <person name="Nusbaum C."/>
            <person name="Birren B."/>
        </authorList>
    </citation>
    <scope>NUCLEOTIDE SEQUENCE [LARGE SCALE GENOMIC DNA]</scope>
    <source>
        <strain evidence="4">PRA339</strain>
    </source>
</reference>
<evidence type="ECO:0000256" key="2">
    <source>
        <dbReference type="SAM" id="MobiDB-lite"/>
    </source>
</evidence>
<evidence type="ECO:0000256" key="1">
    <source>
        <dbReference type="SAM" id="Coils"/>
    </source>
</evidence>
<evidence type="ECO:0008006" key="5">
    <source>
        <dbReference type="Google" id="ProtNLM"/>
    </source>
</evidence>
<name>A0A059F1V3_9MICR</name>
<dbReference type="Proteomes" id="UP000030655">
    <property type="component" value="Unassembled WGS sequence"/>
</dbReference>
<feature type="compositionally biased region" description="Basic and acidic residues" evidence="2">
    <location>
        <begin position="136"/>
        <end position="150"/>
    </location>
</feature>
<protein>
    <recommendedName>
        <fullName evidence="5">PH domain-containing protein</fullName>
    </recommendedName>
</protein>
<accession>A0A059F1V3</accession>
<evidence type="ECO:0000313" key="4">
    <source>
        <dbReference type="Proteomes" id="UP000030655"/>
    </source>
</evidence>
<sequence length="612" mass="72209">MRLIWETMVKKYPETQESLKEFSYQKPTDLKGKSFLSEPSSGYGRGVLEKYDEIDFIEELLSQDIKKHMSESGIKFRSRINLENYEPGEIKHSRSLVILKEENNEKVSNQTAPHFKYLDRNEISITMEHPGDISKHEISERESTKEKPFEEENSIIEEENNKTNKIQEKSIISEEKIKENNGEVESNKILENNLADEEEYSNSHSIKYEENESNLKQSSLNVPSFNVINENSQSDKTNHNTIDKEEKNASVINYSFLLKDRDKKGENMHLKLQEKEEISPKKYILSDKSHINSSKVLEEQNLSDVSFGNAAYKKEVREFGVKDGPRISNIRDYKITCPVYKFNIITDNFKQKQPQKVMIESQVNEEEVSKSDSLFDYENKKRQNDLYEEINEKLLEKKRQVTDEQDLENKSKKFYLENQIPIAFIDDPLRLNDLRHCILYGMLQIKEGNNDAQTYWFELKSNMFTCFQDKETKITTFIVPNELNGDVIHPKKKDVFLSKKFQINVYESKVFLVKNRVKWAYFFKCPFFTREDFPELIDITDKRIIRYVKHKNIFELEIQTESRPILVKVPTLEFALENNGNYVFFKLQSPEVLLKWLTAISYKQGRQGFEIR</sequence>
<dbReference type="VEuPathDB" id="MicrosporidiaDB:H312_01447"/>
<feature type="region of interest" description="Disordered" evidence="2">
    <location>
        <begin position="136"/>
        <end position="161"/>
    </location>
</feature>
<evidence type="ECO:0000313" key="3">
    <source>
        <dbReference type="EMBL" id="KCZ81155.1"/>
    </source>
</evidence>
<organism evidence="3 4">
    <name type="scientific">Anncaliia algerae PRA339</name>
    <dbReference type="NCBI Taxonomy" id="1288291"/>
    <lineage>
        <taxon>Eukaryota</taxon>
        <taxon>Fungi</taxon>
        <taxon>Fungi incertae sedis</taxon>
        <taxon>Microsporidia</taxon>
        <taxon>Tubulinosematoidea</taxon>
        <taxon>Tubulinosematidae</taxon>
        <taxon>Anncaliia</taxon>
    </lineage>
</organism>
<gene>
    <name evidence="3" type="ORF">H312_01447</name>
</gene>
<feature type="coiled-coil region" evidence="1">
    <location>
        <begin position="377"/>
        <end position="407"/>
    </location>
</feature>
<keyword evidence="4" id="KW-1185">Reference proteome</keyword>
<dbReference type="HOGENOM" id="CLU_540334_0_0_1"/>
<proteinExistence type="predicted"/>
<dbReference type="EMBL" id="KK365149">
    <property type="protein sequence ID" value="KCZ81155.1"/>
    <property type="molecule type" value="Genomic_DNA"/>
</dbReference>
<keyword evidence="1" id="KW-0175">Coiled coil</keyword>